<reference evidence="1" key="1">
    <citation type="submission" date="2022-03" db="EMBL/GenBank/DDBJ databases">
        <authorList>
            <person name="Tunstrom K."/>
        </authorList>
    </citation>
    <scope>NUCLEOTIDE SEQUENCE</scope>
</reference>
<proteinExistence type="predicted"/>
<accession>A0AAU9USH5</accession>
<keyword evidence="2" id="KW-1185">Reference proteome</keyword>
<comment type="caution">
    <text evidence="1">The sequence shown here is derived from an EMBL/GenBank/DDBJ whole genome shotgun (WGS) entry which is preliminary data.</text>
</comment>
<protein>
    <submittedName>
        <fullName evidence="1">Uncharacterized protein</fullName>
    </submittedName>
</protein>
<gene>
    <name evidence="1" type="ORF">EEDITHA_LOCUS15405</name>
</gene>
<evidence type="ECO:0000313" key="1">
    <source>
        <dbReference type="EMBL" id="CAH2100554.1"/>
    </source>
</evidence>
<dbReference type="Proteomes" id="UP001153954">
    <property type="component" value="Unassembled WGS sequence"/>
</dbReference>
<organism evidence="1 2">
    <name type="scientific">Euphydryas editha</name>
    <name type="common">Edith's checkerspot</name>
    <dbReference type="NCBI Taxonomy" id="104508"/>
    <lineage>
        <taxon>Eukaryota</taxon>
        <taxon>Metazoa</taxon>
        <taxon>Ecdysozoa</taxon>
        <taxon>Arthropoda</taxon>
        <taxon>Hexapoda</taxon>
        <taxon>Insecta</taxon>
        <taxon>Pterygota</taxon>
        <taxon>Neoptera</taxon>
        <taxon>Endopterygota</taxon>
        <taxon>Lepidoptera</taxon>
        <taxon>Glossata</taxon>
        <taxon>Ditrysia</taxon>
        <taxon>Papilionoidea</taxon>
        <taxon>Nymphalidae</taxon>
        <taxon>Nymphalinae</taxon>
        <taxon>Euphydryas</taxon>
    </lineage>
</organism>
<dbReference type="AlphaFoldDB" id="A0AAU9USH5"/>
<name>A0AAU9USH5_EUPED</name>
<evidence type="ECO:0000313" key="2">
    <source>
        <dbReference type="Proteomes" id="UP001153954"/>
    </source>
</evidence>
<sequence>MLRRSAHLSKYVTSEKFKKARLMGIVCDPQYLLTSMPLTADNMARTEYPRAPFPEVWRDRHSASIQLTSTPEARSLTSL</sequence>
<dbReference type="EMBL" id="CAKOGL010000023">
    <property type="protein sequence ID" value="CAH2100554.1"/>
    <property type="molecule type" value="Genomic_DNA"/>
</dbReference>